<evidence type="ECO:0000256" key="8">
    <source>
        <dbReference type="SAM" id="Phobius"/>
    </source>
</evidence>
<reference evidence="9" key="1">
    <citation type="submission" date="2022-12" db="EMBL/GenBank/DDBJ databases">
        <title>Chromosome-level genome assembly of the bean flower thrips Megalurothrips usitatus.</title>
        <authorList>
            <person name="Ma L."/>
            <person name="Liu Q."/>
            <person name="Li H."/>
            <person name="Cai W."/>
        </authorList>
    </citation>
    <scope>NUCLEOTIDE SEQUENCE</scope>
    <source>
        <strain evidence="9">Cailab_2022a</strain>
    </source>
</reference>
<dbReference type="AlphaFoldDB" id="A0AAV7XXE5"/>
<keyword evidence="6 8" id="KW-0472">Membrane</keyword>
<sequence length="236" mass="26637">MMTFTVWKAAVVLVLQIINHFVWSFLDVFVSLFAMGLSARFRQINAELESTQDQVMQPSRFWRKRRDLYNALAELVRQVDVVIGPVILVTYASDLYFICLQTLSIVNPVNVSRYHKAYFSFSLGYIIARTTFMTYVAANINEESKRPKDVLFDLPSSSYSVEAERFLTQVLTDNVAFTGCNFFTISRSFLLTVAGTIVTYVVVLVQFNRGKDANPDAGVSNGTVSCTCADLKIYSC</sequence>
<keyword evidence="5 8" id="KW-1133">Transmembrane helix</keyword>
<dbReference type="InterPro" id="IPR009318">
    <property type="entry name" value="Gustatory_rcpt"/>
</dbReference>
<feature type="transmembrane region" description="Helical" evidence="8">
    <location>
        <begin position="118"/>
        <end position="138"/>
    </location>
</feature>
<comment type="similarity">
    <text evidence="2">Belongs to the insect chemoreceptor superfamily. Gustatory receptor (GR) family. Gr5a subfamily.</text>
</comment>
<evidence type="ECO:0000256" key="5">
    <source>
        <dbReference type="ARBA" id="ARBA00022989"/>
    </source>
</evidence>
<keyword evidence="3" id="KW-1003">Cell membrane</keyword>
<comment type="subcellular location">
    <subcellularLocation>
        <location evidence="1">Cell membrane</location>
        <topology evidence="1">Multi-pass membrane protein</topology>
    </subcellularLocation>
</comment>
<evidence type="ECO:0000256" key="7">
    <source>
        <dbReference type="ARBA" id="ARBA00023170"/>
    </source>
</evidence>
<comment type="caution">
    <text evidence="9">The sequence shown here is derived from an EMBL/GenBank/DDBJ whole genome shotgun (WGS) entry which is preliminary data.</text>
</comment>
<evidence type="ECO:0000256" key="6">
    <source>
        <dbReference type="ARBA" id="ARBA00023136"/>
    </source>
</evidence>
<evidence type="ECO:0000256" key="2">
    <source>
        <dbReference type="ARBA" id="ARBA00005327"/>
    </source>
</evidence>
<keyword evidence="4 8" id="KW-0812">Transmembrane</keyword>
<protein>
    <submittedName>
        <fullName evidence="9">Uncharacterized protein</fullName>
    </submittedName>
</protein>
<dbReference type="GO" id="GO:0005886">
    <property type="term" value="C:plasma membrane"/>
    <property type="evidence" value="ECO:0007669"/>
    <property type="project" value="UniProtKB-SubCell"/>
</dbReference>
<feature type="transmembrane region" description="Helical" evidence="8">
    <location>
        <begin position="6"/>
        <end position="34"/>
    </location>
</feature>
<name>A0AAV7XXE5_9NEOP</name>
<accession>A0AAV7XXE5</accession>
<keyword evidence="7" id="KW-0675">Receptor</keyword>
<evidence type="ECO:0000256" key="3">
    <source>
        <dbReference type="ARBA" id="ARBA00022475"/>
    </source>
</evidence>
<proteinExistence type="inferred from homology"/>
<feature type="transmembrane region" description="Helical" evidence="8">
    <location>
        <begin position="81"/>
        <end position="106"/>
    </location>
</feature>
<dbReference type="EMBL" id="JAPTSV010000001">
    <property type="protein sequence ID" value="KAJ1531415.1"/>
    <property type="molecule type" value="Genomic_DNA"/>
</dbReference>
<organism evidence="9 10">
    <name type="scientific">Megalurothrips usitatus</name>
    <name type="common">bean blossom thrips</name>
    <dbReference type="NCBI Taxonomy" id="439358"/>
    <lineage>
        <taxon>Eukaryota</taxon>
        <taxon>Metazoa</taxon>
        <taxon>Ecdysozoa</taxon>
        <taxon>Arthropoda</taxon>
        <taxon>Hexapoda</taxon>
        <taxon>Insecta</taxon>
        <taxon>Pterygota</taxon>
        <taxon>Neoptera</taxon>
        <taxon>Paraneoptera</taxon>
        <taxon>Thysanoptera</taxon>
        <taxon>Terebrantia</taxon>
        <taxon>Thripoidea</taxon>
        <taxon>Thripidae</taxon>
        <taxon>Megalurothrips</taxon>
    </lineage>
</organism>
<dbReference type="GO" id="GO:0050916">
    <property type="term" value="P:sensory perception of sweet taste"/>
    <property type="evidence" value="ECO:0007669"/>
    <property type="project" value="UniProtKB-ARBA"/>
</dbReference>
<evidence type="ECO:0000256" key="4">
    <source>
        <dbReference type="ARBA" id="ARBA00022692"/>
    </source>
</evidence>
<dbReference type="GO" id="GO:0008527">
    <property type="term" value="F:taste receptor activity"/>
    <property type="evidence" value="ECO:0007669"/>
    <property type="project" value="InterPro"/>
</dbReference>
<dbReference type="Proteomes" id="UP001075354">
    <property type="component" value="Chromosome 1"/>
</dbReference>
<evidence type="ECO:0000313" key="9">
    <source>
        <dbReference type="EMBL" id="KAJ1531415.1"/>
    </source>
</evidence>
<evidence type="ECO:0000256" key="1">
    <source>
        <dbReference type="ARBA" id="ARBA00004651"/>
    </source>
</evidence>
<dbReference type="PANTHER" id="PTHR21421:SF29">
    <property type="entry name" value="GUSTATORY RECEPTOR 5A FOR TREHALOSE-RELATED"/>
    <property type="match status" value="1"/>
</dbReference>
<feature type="transmembrane region" description="Helical" evidence="8">
    <location>
        <begin position="189"/>
        <end position="207"/>
    </location>
</feature>
<dbReference type="PANTHER" id="PTHR21421">
    <property type="entry name" value="GUSTATORY RECEPTOR"/>
    <property type="match status" value="1"/>
</dbReference>
<gene>
    <name evidence="9" type="ORF">ONE63_000096</name>
</gene>
<dbReference type="Pfam" id="PF06151">
    <property type="entry name" value="Trehalose_recp"/>
    <property type="match status" value="1"/>
</dbReference>
<evidence type="ECO:0000313" key="10">
    <source>
        <dbReference type="Proteomes" id="UP001075354"/>
    </source>
</evidence>
<keyword evidence="10" id="KW-1185">Reference proteome</keyword>